<keyword evidence="1" id="KW-0805">Transcription regulation</keyword>
<proteinExistence type="predicted"/>
<evidence type="ECO:0000259" key="4">
    <source>
        <dbReference type="PROSITE" id="PS50949"/>
    </source>
</evidence>
<dbReference type="Gene3D" id="1.10.10.10">
    <property type="entry name" value="Winged helix-like DNA-binding domain superfamily/Winged helix DNA-binding domain"/>
    <property type="match status" value="1"/>
</dbReference>
<dbReference type="InterPro" id="IPR050679">
    <property type="entry name" value="Bact_HTH_transcr_reg"/>
</dbReference>
<name>A0A6B0TQ22_9RHOB</name>
<dbReference type="PANTHER" id="PTHR44846:SF1">
    <property type="entry name" value="MANNOSYL-D-GLYCERATE TRANSPORT_METABOLISM SYSTEM REPRESSOR MNGR-RELATED"/>
    <property type="match status" value="1"/>
</dbReference>
<feature type="domain" description="HTH gntR-type" evidence="4">
    <location>
        <begin position="4"/>
        <end position="72"/>
    </location>
</feature>
<gene>
    <name evidence="5" type="ORF">GSH16_11290</name>
</gene>
<dbReference type="PRINTS" id="PR00035">
    <property type="entry name" value="HTHGNTR"/>
</dbReference>
<keyword evidence="2" id="KW-0238">DNA-binding</keyword>
<dbReference type="GO" id="GO:0003677">
    <property type="term" value="F:DNA binding"/>
    <property type="evidence" value="ECO:0007669"/>
    <property type="project" value="UniProtKB-KW"/>
</dbReference>
<keyword evidence="6" id="KW-1185">Reference proteome</keyword>
<dbReference type="GO" id="GO:0045892">
    <property type="term" value="P:negative regulation of DNA-templated transcription"/>
    <property type="evidence" value="ECO:0007669"/>
    <property type="project" value="TreeGrafter"/>
</dbReference>
<sequence length="242" mass="26379">MESVPIYQAIQDHFLSQISSGALPPGTKLPTEKEIARQFGTSRATVQNAMSKLVYAGQIEKRVGSGTFVAETARSATMEVVGVKSFEEDASTRGQQVDYRLITLARDPADAALADALDIEEGETVLRFERLRLVGGTVIGLERRTFTHGLLTDISLDALDRSSTHELVEQYVPDPVGRMEASIRAVVAGDDMAAKLGVAPGAPLLRRSHRMFSRAGRPILLGEAFYCEPFAFRYIAHSPSEL</sequence>
<evidence type="ECO:0000313" key="6">
    <source>
        <dbReference type="Proteomes" id="UP000436016"/>
    </source>
</evidence>
<dbReference type="RefSeq" id="WP_160855056.1">
    <property type="nucleotide sequence ID" value="NZ_WUWG01000003.1"/>
</dbReference>
<dbReference type="Pfam" id="PF07702">
    <property type="entry name" value="UTRA"/>
    <property type="match status" value="1"/>
</dbReference>
<dbReference type="CDD" id="cd07377">
    <property type="entry name" value="WHTH_GntR"/>
    <property type="match status" value="1"/>
</dbReference>
<dbReference type="AlphaFoldDB" id="A0A6B0TQ22"/>
<dbReference type="SUPFAM" id="SSF64288">
    <property type="entry name" value="Chorismate lyase-like"/>
    <property type="match status" value="1"/>
</dbReference>
<dbReference type="SMART" id="SM00345">
    <property type="entry name" value="HTH_GNTR"/>
    <property type="match status" value="1"/>
</dbReference>
<protein>
    <submittedName>
        <fullName evidence="5">UTRA domain-containing protein</fullName>
    </submittedName>
</protein>
<dbReference type="InterPro" id="IPR036390">
    <property type="entry name" value="WH_DNA-bd_sf"/>
</dbReference>
<evidence type="ECO:0000313" key="5">
    <source>
        <dbReference type="EMBL" id="MXU66036.1"/>
    </source>
</evidence>
<dbReference type="InterPro" id="IPR028978">
    <property type="entry name" value="Chorismate_lyase_/UTRA_dom_sf"/>
</dbReference>
<dbReference type="Gene3D" id="3.40.1410.10">
    <property type="entry name" value="Chorismate lyase-like"/>
    <property type="match status" value="1"/>
</dbReference>
<evidence type="ECO:0000256" key="2">
    <source>
        <dbReference type="ARBA" id="ARBA00023125"/>
    </source>
</evidence>
<dbReference type="InterPro" id="IPR036388">
    <property type="entry name" value="WH-like_DNA-bd_sf"/>
</dbReference>
<organism evidence="5 6">
    <name type="scientific">Oceanomicrobium pacificus</name>
    <dbReference type="NCBI Taxonomy" id="2692916"/>
    <lineage>
        <taxon>Bacteria</taxon>
        <taxon>Pseudomonadati</taxon>
        <taxon>Pseudomonadota</taxon>
        <taxon>Alphaproteobacteria</taxon>
        <taxon>Rhodobacterales</taxon>
        <taxon>Paracoccaceae</taxon>
        <taxon>Oceanomicrobium</taxon>
    </lineage>
</organism>
<comment type="caution">
    <text evidence="5">The sequence shown here is derived from an EMBL/GenBank/DDBJ whole genome shotgun (WGS) entry which is preliminary data.</text>
</comment>
<accession>A0A6B0TQ22</accession>
<dbReference type="EMBL" id="WUWG01000003">
    <property type="protein sequence ID" value="MXU66036.1"/>
    <property type="molecule type" value="Genomic_DNA"/>
</dbReference>
<evidence type="ECO:0000256" key="1">
    <source>
        <dbReference type="ARBA" id="ARBA00023015"/>
    </source>
</evidence>
<reference evidence="5 6" key="1">
    <citation type="submission" date="2019-12" db="EMBL/GenBank/DDBJ databases">
        <title>Strain KN286 was isolated from seawater, which was collected from Caroline Seamount in the tropical western Pacific.</title>
        <authorList>
            <person name="Wang Q."/>
        </authorList>
    </citation>
    <scope>NUCLEOTIDE SEQUENCE [LARGE SCALE GENOMIC DNA]</scope>
    <source>
        <strain evidence="5 6">KN286</strain>
    </source>
</reference>
<dbReference type="PROSITE" id="PS50949">
    <property type="entry name" value="HTH_GNTR"/>
    <property type="match status" value="1"/>
</dbReference>
<dbReference type="InterPro" id="IPR011663">
    <property type="entry name" value="UTRA"/>
</dbReference>
<dbReference type="SMART" id="SM00866">
    <property type="entry name" value="UTRA"/>
    <property type="match status" value="1"/>
</dbReference>
<keyword evidence="3" id="KW-0804">Transcription</keyword>
<dbReference type="PANTHER" id="PTHR44846">
    <property type="entry name" value="MANNOSYL-D-GLYCERATE TRANSPORT/METABOLISM SYSTEM REPRESSOR MNGR-RELATED"/>
    <property type="match status" value="1"/>
</dbReference>
<evidence type="ECO:0000256" key="3">
    <source>
        <dbReference type="ARBA" id="ARBA00023163"/>
    </source>
</evidence>
<dbReference type="GO" id="GO:0003700">
    <property type="term" value="F:DNA-binding transcription factor activity"/>
    <property type="evidence" value="ECO:0007669"/>
    <property type="project" value="InterPro"/>
</dbReference>
<dbReference type="InterPro" id="IPR000524">
    <property type="entry name" value="Tscrpt_reg_HTH_GntR"/>
</dbReference>
<dbReference type="Pfam" id="PF00392">
    <property type="entry name" value="GntR"/>
    <property type="match status" value="1"/>
</dbReference>
<dbReference type="SUPFAM" id="SSF46785">
    <property type="entry name" value="Winged helix' DNA-binding domain"/>
    <property type="match status" value="1"/>
</dbReference>
<dbReference type="Proteomes" id="UP000436016">
    <property type="component" value="Unassembled WGS sequence"/>
</dbReference>